<dbReference type="Proteomes" id="UP000231586">
    <property type="component" value="Unassembled WGS sequence"/>
</dbReference>
<feature type="signal peptide" evidence="1">
    <location>
        <begin position="1"/>
        <end position="28"/>
    </location>
</feature>
<reference evidence="2 3" key="1">
    <citation type="submission" date="2017-11" db="EMBL/GenBank/DDBJ databases">
        <title>Genomic Encyclopedia of Archaeal and Bacterial Type Strains, Phase II (KMG-II): From Individual Species to Whole Genera.</title>
        <authorList>
            <person name="Goeker M."/>
        </authorList>
    </citation>
    <scope>NUCLEOTIDE SEQUENCE [LARGE SCALE GENOMIC DNA]</scope>
    <source>
        <strain evidence="2 3">DSM 22413</strain>
    </source>
</reference>
<accession>A0A2M8WW25</accession>
<comment type="caution">
    <text evidence="2">The sequence shown here is derived from an EMBL/GenBank/DDBJ whole genome shotgun (WGS) entry which is preliminary data.</text>
</comment>
<dbReference type="RefSeq" id="WP_100349034.1">
    <property type="nucleotide sequence ID" value="NZ_PGTZ01000006.1"/>
</dbReference>
<name>A0A2M8WW25_9MICO</name>
<evidence type="ECO:0000313" key="3">
    <source>
        <dbReference type="Proteomes" id="UP000231586"/>
    </source>
</evidence>
<dbReference type="EMBL" id="PGTZ01000006">
    <property type="protein sequence ID" value="PJI95120.1"/>
    <property type="molecule type" value="Genomic_DNA"/>
</dbReference>
<feature type="chain" id="PRO_5014980505" description="PknH-like protein" evidence="1">
    <location>
        <begin position="29"/>
        <end position="220"/>
    </location>
</feature>
<dbReference type="AlphaFoldDB" id="A0A2M8WW25"/>
<organism evidence="2 3">
    <name type="scientific">Luteimicrobium subarcticum</name>
    <dbReference type="NCBI Taxonomy" id="620910"/>
    <lineage>
        <taxon>Bacteria</taxon>
        <taxon>Bacillati</taxon>
        <taxon>Actinomycetota</taxon>
        <taxon>Actinomycetes</taxon>
        <taxon>Micrococcales</taxon>
        <taxon>Luteimicrobium</taxon>
    </lineage>
</organism>
<keyword evidence="1" id="KW-0732">Signal</keyword>
<keyword evidence="3" id="KW-1185">Reference proteome</keyword>
<gene>
    <name evidence="2" type="ORF">CLV34_0974</name>
</gene>
<evidence type="ECO:0008006" key="4">
    <source>
        <dbReference type="Google" id="ProtNLM"/>
    </source>
</evidence>
<sequence>MRRRLLFLVPCVVSLAATLGGCSGDDDAAPDLAAVTGVPAAWIADTGAGWPESAGFGGAIPVLGSGTCLLGDEPPEILGERGRFTDQGFGGFGADRSATDQYRYLCELWDEDEYAGSLQLMRVADDATGRQLMATFDAQTSTSQQDNTVTHETSGQVSVSVLARTYPTNPDNGEYIAQYYDASGGAVVTLEINSLDAEQRDELSAQQAADALVAAMAEGA</sequence>
<dbReference type="PROSITE" id="PS51257">
    <property type="entry name" value="PROKAR_LIPOPROTEIN"/>
    <property type="match status" value="1"/>
</dbReference>
<evidence type="ECO:0000256" key="1">
    <source>
        <dbReference type="SAM" id="SignalP"/>
    </source>
</evidence>
<dbReference type="OrthoDB" id="4829036at2"/>
<evidence type="ECO:0000313" key="2">
    <source>
        <dbReference type="EMBL" id="PJI95120.1"/>
    </source>
</evidence>
<protein>
    <recommendedName>
        <fullName evidence="4">PknH-like protein</fullName>
    </recommendedName>
</protein>
<proteinExistence type="predicted"/>